<dbReference type="EMBL" id="GL883110">
    <property type="protein sequence ID" value="EGG05972.1"/>
    <property type="molecule type" value="Genomic_DNA"/>
</dbReference>
<feature type="transmembrane region" description="Helical" evidence="1">
    <location>
        <begin position="73"/>
        <end position="97"/>
    </location>
</feature>
<dbReference type="HOGENOM" id="CLU_031649_0_0_1"/>
<feature type="transmembrane region" description="Helical" evidence="1">
    <location>
        <begin position="245"/>
        <end position="269"/>
    </location>
</feature>
<dbReference type="GeneID" id="18929028"/>
<dbReference type="RefSeq" id="XP_007410623.1">
    <property type="nucleotide sequence ID" value="XM_007410561.1"/>
</dbReference>
<dbReference type="OrthoDB" id="10384877at2759"/>
<name>F4RNE1_MELLP</name>
<dbReference type="AlphaFoldDB" id="F4RNE1"/>
<gene>
    <name evidence="2" type="ORF">MELLADRAFT_56240</name>
</gene>
<keyword evidence="3" id="KW-1185">Reference proteome</keyword>
<dbReference type="KEGG" id="mlr:MELLADRAFT_56240"/>
<dbReference type="InParanoid" id="F4RNE1"/>
<feature type="transmembrane region" description="Helical" evidence="1">
    <location>
        <begin position="118"/>
        <end position="141"/>
    </location>
</feature>
<keyword evidence="1" id="KW-1133">Transmembrane helix</keyword>
<proteinExistence type="predicted"/>
<dbReference type="Proteomes" id="UP000001072">
    <property type="component" value="Unassembled WGS sequence"/>
</dbReference>
<evidence type="ECO:0000256" key="1">
    <source>
        <dbReference type="SAM" id="Phobius"/>
    </source>
</evidence>
<feature type="transmembrane region" description="Helical" evidence="1">
    <location>
        <begin position="206"/>
        <end position="225"/>
    </location>
</feature>
<evidence type="ECO:0000313" key="2">
    <source>
        <dbReference type="EMBL" id="EGG05972.1"/>
    </source>
</evidence>
<reference evidence="3" key="1">
    <citation type="journal article" date="2011" name="Proc. Natl. Acad. Sci. U.S.A.">
        <title>Obligate biotrophy features unraveled by the genomic analysis of rust fungi.</title>
        <authorList>
            <person name="Duplessis S."/>
            <person name="Cuomo C.A."/>
            <person name="Lin Y.-C."/>
            <person name="Aerts A."/>
            <person name="Tisserant E."/>
            <person name="Veneault-Fourrey C."/>
            <person name="Joly D.L."/>
            <person name="Hacquard S."/>
            <person name="Amselem J."/>
            <person name="Cantarel B.L."/>
            <person name="Chiu R."/>
            <person name="Coutinho P.M."/>
            <person name="Feau N."/>
            <person name="Field M."/>
            <person name="Frey P."/>
            <person name="Gelhaye E."/>
            <person name="Goldberg J."/>
            <person name="Grabherr M.G."/>
            <person name="Kodira C.D."/>
            <person name="Kohler A."/>
            <person name="Kuees U."/>
            <person name="Lindquist E.A."/>
            <person name="Lucas S.M."/>
            <person name="Mago R."/>
            <person name="Mauceli E."/>
            <person name="Morin E."/>
            <person name="Murat C."/>
            <person name="Pangilinan J.L."/>
            <person name="Park R."/>
            <person name="Pearson M."/>
            <person name="Quesneville H."/>
            <person name="Rouhier N."/>
            <person name="Sakthikumar S."/>
            <person name="Salamov A.A."/>
            <person name="Schmutz J."/>
            <person name="Selles B."/>
            <person name="Shapiro H."/>
            <person name="Tanguay P."/>
            <person name="Tuskan G.A."/>
            <person name="Henrissat B."/>
            <person name="Van de Peer Y."/>
            <person name="Rouze P."/>
            <person name="Ellis J.G."/>
            <person name="Dodds P.N."/>
            <person name="Schein J.E."/>
            <person name="Zhong S."/>
            <person name="Hamelin R.C."/>
            <person name="Grigoriev I.V."/>
            <person name="Szabo L.J."/>
            <person name="Martin F."/>
        </authorList>
    </citation>
    <scope>NUCLEOTIDE SEQUENCE [LARGE SCALE GENOMIC DNA]</scope>
    <source>
        <strain evidence="3">98AG31 / pathotype 3-4-7</strain>
    </source>
</reference>
<accession>F4RNE1</accession>
<keyword evidence="1" id="KW-0812">Transmembrane</keyword>
<evidence type="ECO:0008006" key="4">
    <source>
        <dbReference type="Google" id="ProtNLM"/>
    </source>
</evidence>
<dbReference type="VEuPathDB" id="FungiDB:MELLADRAFT_56240"/>
<protein>
    <recommendedName>
        <fullName evidence="4">G-protein coupled receptors family 1 profile domain-containing protein</fullName>
    </recommendedName>
</protein>
<sequence>MFLQSTYILYARSKTKKIYHIGLNSMGLIQLDRANHCALCYFLYSILAVIEIICEEFERSGQLDQRWPKFILGVKFTVTVACASIILWLCVCHFALVKQRAVSRSPNPTGRLLSTTAIWALNISLLVFVFAPTAAVVTSFFQVTLKYHRAKDLVIPVVQLLRESAPSCSPATCSVTRVLSQVIAITPAKPHMDLVVHYTVVGSDSYIFFDILTFLLYIPFVYLLFQSFKTRRELDVSVQRQLQGVFLNTVIEFAVIFLNLLLVISAACLVQNGQFIFNQSFWLILCIGLNSTIANLGNITLFLILDNLRRMDAIHSATDNATLDFIKAAHTDESDENTSA</sequence>
<feature type="transmembrane region" description="Helical" evidence="1">
    <location>
        <begin position="281"/>
        <end position="305"/>
    </location>
</feature>
<organism evidence="3">
    <name type="scientific">Melampsora larici-populina (strain 98AG31 / pathotype 3-4-7)</name>
    <name type="common">Poplar leaf rust fungus</name>
    <dbReference type="NCBI Taxonomy" id="747676"/>
    <lineage>
        <taxon>Eukaryota</taxon>
        <taxon>Fungi</taxon>
        <taxon>Dikarya</taxon>
        <taxon>Basidiomycota</taxon>
        <taxon>Pucciniomycotina</taxon>
        <taxon>Pucciniomycetes</taxon>
        <taxon>Pucciniales</taxon>
        <taxon>Melampsoraceae</taxon>
        <taxon>Melampsora</taxon>
    </lineage>
</organism>
<evidence type="ECO:0000313" key="3">
    <source>
        <dbReference type="Proteomes" id="UP000001072"/>
    </source>
</evidence>
<keyword evidence="1" id="KW-0472">Membrane</keyword>